<comment type="subunit">
    <text evidence="2">Tetramer of two alpha and two beta subunits.</text>
</comment>
<evidence type="ECO:0000256" key="4">
    <source>
        <dbReference type="ARBA" id="ARBA00022598"/>
    </source>
</evidence>
<evidence type="ECO:0000313" key="10">
    <source>
        <dbReference type="EMBL" id="KTW02502.1"/>
    </source>
</evidence>
<keyword evidence="5" id="KW-0547">Nucleotide-binding</keyword>
<dbReference type="InterPro" id="IPR015944">
    <property type="entry name" value="Gly-tRNA-synth_bsu"/>
</dbReference>
<dbReference type="GO" id="GO:0005524">
    <property type="term" value="F:ATP binding"/>
    <property type="evidence" value="ECO:0007669"/>
    <property type="project" value="UniProtKB-KW"/>
</dbReference>
<dbReference type="AlphaFoldDB" id="A0A147J1T4"/>
<accession>A0A147J1T4</accession>
<evidence type="ECO:0000256" key="3">
    <source>
        <dbReference type="ARBA" id="ARBA00012829"/>
    </source>
</evidence>
<keyword evidence="4" id="KW-0436">Ligase</keyword>
<keyword evidence="8 10" id="KW-0030">Aminoacyl-tRNA synthetase</keyword>
<gene>
    <name evidence="10" type="ORF">NS258_18430</name>
</gene>
<evidence type="ECO:0000256" key="7">
    <source>
        <dbReference type="ARBA" id="ARBA00022917"/>
    </source>
</evidence>
<dbReference type="GO" id="GO:0004820">
    <property type="term" value="F:glycine-tRNA ligase activity"/>
    <property type="evidence" value="ECO:0007669"/>
    <property type="project" value="UniProtKB-EC"/>
</dbReference>
<dbReference type="Proteomes" id="UP000074410">
    <property type="component" value="Unassembled WGS sequence"/>
</dbReference>
<name>A0A147J1T4_9SPHN</name>
<sequence>AAKVLVDQDERATIIRARASALAAEAGLELVEDEGLVAENAGLTEWPVPLLGRFDEAFLDVPPEVIQLTARVNQKYFVCRSADGKLANAFVCTANIEASDGGAKIVEGNGKVLAARLSDARFFYETDLKTKLDDLRPKLEKIVFHEKLGTVADKVERVAKLARWLVEEGIVTESPSRRR</sequence>
<evidence type="ECO:0000256" key="9">
    <source>
        <dbReference type="ARBA" id="ARBA00047937"/>
    </source>
</evidence>
<evidence type="ECO:0000256" key="5">
    <source>
        <dbReference type="ARBA" id="ARBA00022741"/>
    </source>
</evidence>
<dbReference type="PANTHER" id="PTHR30075">
    <property type="entry name" value="GLYCYL-TRNA SYNTHETASE"/>
    <property type="match status" value="1"/>
</dbReference>
<evidence type="ECO:0000256" key="2">
    <source>
        <dbReference type="ARBA" id="ARBA00011209"/>
    </source>
</evidence>
<comment type="similarity">
    <text evidence="1">Belongs to the class-II aminoacyl-tRNA synthetase family.</text>
</comment>
<evidence type="ECO:0000256" key="6">
    <source>
        <dbReference type="ARBA" id="ARBA00022840"/>
    </source>
</evidence>
<dbReference type="InterPro" id="IPR006194">
    <property type="entry name" value="Gly-tRNA-synth_heterodimer"/>
</dbReference>
<feature type="non-terminal residue" evidence="10">
    <location>
        <position position="1"/>
    </location>
</feature>
<dbReference type="PANTHER" id="PTHR30075:SF2">
    <property type="entry name" value="GLYCINE--TRNA LIGASE, CHLOROPLASTIC_MITOCHONDRIAL 2"/>
    <property type="match status" value="1"/>
</dbReference>
<dbReference type="EC" id="6.1.1.14" evidence="3"/>
<dbReference type="PRINTS" id="PR01045">
    <property type="entry name" value="TRNASYNTHGB"/>
</dbReference>
<organism evidence="10 11">
    <name type="scientific">Sphingomonas sanguinis</name>
    <dbReference type="NCBI Taxonomy" id="33051"/>
    <lineage>
        <taxon>Bacteria</taxon>
        <taxon>Pseudomonadati</taxon>
        <taxon>Pseudomonadota</taxon>
        <taxon>Alphaproteobacteria</taxon>
        <taxon>Sphingomonadales</taxon>
        <taxon>Sphingomonadaceae</taxon>
        <taxon>Sphingomonas</taxon>
    </lineage>
</organism>
<evidence type="ECO:0000256" key="8">
    <source>
        <dbReference type="ARBA" id="ARBA00023146"/>
    </source>
</evidence>
<dbReference type="Pfam" id="PF02092">
    <property type="entry name" value="tRNA_synt_2f"/>
    <property type="match status" value="1"/>
</dbReference>
<proteinExistence type="inferred from homology"/>
<dbReference type="GO" id="GO:0005829">
    <property type="term" value="C:cytosol"/>
    <property type="evidence" value="ECO:0007669"/>
    <property type="project" value="TreeGrafter"/>
</dbReference>
<dbReference type="GO" id="GO:0006426">
    <property type="term" value="P:glycyl-tRNA aminoacylation"/>
    <property type="evidence" value="ECO:0007669"/>
    <property type="project" value="InterPro"/>
</dbReference>
<comment type="caution">
    <text evidence="10">The sequence shown here is derived from an EMBL/GenBank/DDBJ whole genome shotgun (WGS) entry which is preliminary data.</text>
</comment>
<keyword evidence="6" id="KW-0067">ATP-binding</keyword>
<evidence type="ECO:0000256" key="1">
    <source>
        <dbReference type="ARBA" id="ARBA00008226"/>
    </source>
</evidence>
<evidence type="ECO:0000313" key="11">
    <source>
        <dbReference type="Proteomes" id="UP000074410"/>
    </source>
</evidence>
<dbReference type="EMBL" id="LDTC01000328">
    <property type="protein sequence ID" value="KTW02502.1"/>
    <property type="molecule type" value="Genomic_DNA"/>
</dbReference>
<keyword evidence="7" id="KW-0648">Protein biosynthesis</keyword>
<reference evidence="10 11" key="1">
    <citation type="journal article" date="2016" name="Front. Microbiol.">
        <title>Genomic Resource of Rice Seed Associated Bacteria.</title>
        <authorList>
            <person name="Midha S."/>
            <person name="Bansal K."/>
            <person name="Sharma S."/>
            <person name="Kumar N."/>
            <person name="Patil P.P."/>
            <person name="Chaudhry V."/>
            <person name="Patil P.B."/>
        </authorList>
    </citation>
    <scope>NUCLEOTIDE SEQUENCE [LARGE SCALE GENOMIC DNA]</scope>
    <source>
        <strain evidence="10 11">NS258</strain>
    </source>
</reference>
<protein>
    <recommendedName>
        <fullName evidence="3">glycine--tRNA ligase</fullName>
        <ecNumber evidence="3">6.1.1.14</ecNumber>
    </recommendedName>
</protein>
<feature type="non-terminal residue" evidence="10">
    <location>
        <position position="179"/>
    </location>
</feature>
<dbReference type="RefSeq" id="WP_153007133.1">
    <property type="nucleotide sequence ID" value="NZ_LDTC01000328.1"/>
</dbReference>
<comment type="catalytic activity">
    <reaction evidence="9">
        <text>tRNA(Gly) + glycine + ATP = glycyl-tRNA(Gly) + AMP + diphosphate</text>
        <dbReference type="Rhea" id="RHEA:16013"/>
        <dbReference type="Rhea" id="RHEA-COMP:9664"/>
        <dbReference type="Rhea" id="RHEA-COMP:9683"/>
        <dbReference type="ChEBI" id="CHEBI:30616"/>
        <dbReference type="ChEBI" id="CHEBI:33019"/>
        <dbReference type="ChEBI" id="CHEBI:57305"/>
        <dbReference type="ChEBI" id="CHEBI:78442"/>
        <dbReference type="ChEBI" id="CHEBI:78522"/>
        <dbReference type="ChEBI" id="CHEBI:456215"/>
        <dbReference type="EC" id="6.1.1.14"/>
    </reaction>
</comment>